<evidence type="ECO:0000313" key="3">
    <source>
        <dbReference type="Proteomes" id="UP000836402"/>
    </source>
</evidence>
<evidence type="ECO:0008006" key="4">
    <source>
        <dbReference type="Google" id="ProtNLM"/>
    </source>
</evidence>
<proteinExistence type="predicted"/>
<accession>A0ABN7J9N3</accession>
<comment type="caution">
    <text evidence="2">The sequence shown here is derived from an EMBL/GenBank/DDBJ whole genome shotgun (WGS) entry which is preliminary data.</text>
</comment>
<evidence type="ECO:0000256" key="1">
    <source>
        <dbReference type="ARBA" id="ARBA00023125"/>
    </source>
</evidence>
<evidence type="ECO:0000313" key="2">
    <source>
        <dbReference type="EMBL" id="CAD6949631.1"/>
    </source>
</evidence>
<sequence length="130" mass="14258">MASWAKSTLDSYASAVLQWYAWATAVDLPEQLIFPIKPRTLVDFIANSAGIYNGKTISKWVSGLRAYHIIHGAHLKSQDETVKQALRGAARQTPATAIKPPRIPYTAAILIALRPAFHLGDPFDAAVWVC</sequence>
<protein>
    <recommendedName>
        <fullName evidence="4">Core-binding (CB) domain-containing protein</fullName>
    </recommendedName>
</protein>
<dbReference type="InterPro" id="IPR010998">
    <property type="entry name" value="Integrase_recombinase_N"/>
</dbReference>
<dbReference type="Gene3D" id="1.10.150.130">
    <property type="match status" value="1"/>
</dbReference>
<keyword evidence="1" id="KW-0238">DNA-binding</keyword>
<reference evidence="2" key="1">
    <citation type="submission" date="2020-10" db="EMBL/GenBank/DDBJ databases">
        <authorList>
            <person name="Sedaghatjoo S."/>
        </authorList>
    </citation>
    <scope>NUCLEOTIDE SEQUENCE</scope>
    <source>
        <strain evidence="2">AZH3</strain>
    </source>
</reference>
<dbReference type="SUPFAM" id="SSF47823">
    <property type="entry name" value="lambda integrase-like, N-terminal domain"/>
    <property type="match status" value="1"/>
</dbReference>
<organism evidence="2 3">
    <name type="scientific">Tilletia caries</name>
    <name type="common">wheat bunt fungus</name>
    <dbReference type="NCBI Taxonomy" id="13290"/>
    <lineage>
        <taxon>Eukaryota</taxon>
        <taxon>Fungi</taxon>
        <taxon>Dikarya</taxon>
        <taxon>Basidiomycota</taxon>
        <taxon>Ustilaginomycotina</taxon>
        <taxon>Exobasidiomycetes</taxon>
        <taxon>Tilletiales</taxon>
        <taxon>Tilletiaceae</taxon>
        <taxon>Tilletia</taxon>
    </lineage>
</organism>
<keyword evidence="3" id="KW-1185">Reference proteome</keyword>
<name>A0ABN7J9N3_9BASI</name>
<gene>
    <name evidence="2" type="ORF">JKIAZH3_G5292</name>
</gene>
<dbReference type="Proteomes" id="UP000836402">
    <property type="component" value="Unassembled WGS sequence"/>
</dbReference>
<dbReference type="EMBL" id="CAJHJG010005355">
    <property type="protein sequence ID" value="CAD6949631.1"/>
    <property type="molecule type" value="Genomic_DNA"/>
</dbReference>